<dbReference type="InterPro" id="IPR042197">
    <property type="entry name" value="Apaf_helical"/>
</dbReference>
<dbReference type="SUPFAM" id="SSF52540">
    <property type="entry name" value="P-loop containing nucleoside triphosphate hydrolases"/>
    <property type="match status" value="1"/>
</dbReference>
<evidence type="ECO:0000256" key="2">
    <source>
        <dbReference type="ARBA" id="ARBA00022737"/>
    </source>
</evidence>
<protein>
    <recommendedName>
        <fullName evidence="4">NB-ARC domain-containing protein</fullName>
    </recommendedName>
</protein>
<reference evidence="5 6" key="1">
    <citation type="journal article" date="2018" name="Cell">
        <title>The Chara Genome: Secondary Complexity and Implications for Plant Terrestrialization.</title>
        <authorList>
            <person name="Nishiyama T."/>
            <person name="Sakayama H."/>
            <person name="Vries J.D."/>
            <person name="Buschmann H."/>
            <person name="Saint-Marcoux D."/>
            <person name="Ullrich K.K."/>
            <person name="Haas F.B."/>
            <person name="Vanderstraeten L."/>
            <person name="Becker D."/>
            <person name="Lang D."/>
            <person name="Vosolsobe S."/>
            <person name="Rombauts S."/>
            <person name="Wilhelmsson P.K.I."/>
            <person name="Janitza P."/>
            <person name="Kern R."/>
            <person name="Heyl A."/>
            <person name="Rumpler F."/>
            <person name="Villalobos L.I.A.C."/>
            <person name="Clay J.M."/>
            <person name="Skokan R."/>
            <person name="Toyoda A."/>
            <person name="Suzuki Y."/>
            <person name="Kagoshima H."/>
            <person name="Schijlen E."/>
            <person name="Tajeshwar N."/>
            <person name="Catarino B."/>
            <person name="Hetherington A.J."/>
            <person name="Saltykova A."/>
            <person name="Bonnot C."/>
            <person name="Breuninger H."/>
            <person name="Symeonidi A."/>
            <person name="Radhakrishnan G.V."/>
            <person name="Van Nieuwerburgh F."/>
            <person name="Deforce D."/>
            <person name="Chang C."/>
            <person name="Karol K.G."/>
            <person name="Hedrich R."/>
            <person name="Ulvskov P."/>
            <person name="Glockner G."/>
            <person name="Delwiche C.F."/>
            <person name="Petrasek J."/>
            <person name="Van de Peer Y."/>
            <person name="Friml J."/>
            <person name="Beilby M."/>
            <person name="Dolan L."/>
            <person name="Kohara Y."/>
            <person name="Sugano S."/>
            <person name="Fujiyama A."/>
            <person name="Delaux P.-M."/>
            <person name="Quint M."/>
            <person name="TheiBen G."/>
            <person name="Hagemann M."/>
            <person name="Harholt J."/>
            <person name="Dunand C."/>
            <person name="Zachgo S."/>
            <person name="Langdale J."/>
            <person name="Maumus F."/>
            <person name="Straeten D.V.D."/>
            <person name="Gould S.B."/>
            <person name="Rensing S.A."/>
        </authorList>
    </citation>
    <scope>NUCLEOTIDE SEQUENCE [LARGE SCALE GENOMIC DNA]</scope>
    <source>
        <strain evidence="5 6">S276</strain>
    </source>
</reference>
<feature type="domain" description="NB-ARC" evidence="4">
    <location>
        <begin position="101"/>
        <end position="260"/>
    </location>
</feature>
<dbReference type="Pfam" id="PF00931">
    <property type="entry name" value="NB-ARC"/>
    <property type="match status" value="1"/>
</dbReference>
<dbReference type="OrthoDB" id="2018313at2759"/>
<dbReference type="Gene3D" id="3.80.10.10">
    <property type="entry name" value="Ribonuclease Inhibitor"/>
    <property type="match status" value="3"/>
</dbReference>
<organism evidence="5 6">
    <name type="scientific">Chara braunii</name>
    <name type="common">Braun's stonewort</name>
    <dbReference type="NCBI Taxonomy" id="69332"/>
    <lineage>
        <taxon>Eukaryota</taxon>
        <taxon>Viridiplantae</taxon>
        <taxon>Streptophyta</taxon>
        <taxon>Charophyceae</taxon>
        <taxon>Charales</taxon>
        <taxon>Characeae</taxon>
        <taxon>Chara</taxon>
    </lineage>
</organism>
<comment type="caution">
    <text evidence="5">The sequence shown here is derived from an EMBL/GenBank/DDBJ whole genome shotgun (WGS) entry which is preliminary data.</text>
</comment>
<sequence length="1332" mass="147423">MLQAFTSMLSTMDVRVAIPFASEPSGSCSLKVVVSLGASSLTGILSHLWVPRCDEPFAASNKHLYGVGDHVAALQGELLGKPAQKESRCADCSASSSEGMGPKLHCIVGMGGVGKTAITRRICGNKEVQRRFRDGMFFFTCGQRTRGSEVLAELWKEHQKKRVAVACHEGYSQQCVNGMGEWSALKRSLNGKRVLVVIDDVWRTEQISWTWKDDILPASCSVIVTTRIRDVVTVPVASTIFVQPLGEEDSFKLFCQSAFGSTIPPSGFQTLAKRVCGTCAGLPLALQEFGSRLYPRNRDLEFWDHWLDHLRGGFHHPARQPPGCGVEGCHDDEDEGDSEDDVVTKALRRSIDDLAHRTPGVLDMFLDLASFPQGSRILRSLIEQSWSIYPSILDTRTARERLKTLIRLSMVEDRGDFHVSLNNMMRVAAMSAVRSSNAPPVVLGQSSSFWSKYCGGEKWRRKKKYKNGAAQERLFLLGHETSAPDAALCQRVKKFSWFESELWVRRVILSFPWAMPHLVSFFWAWPDEQKLDFVNDPDNAFGRQFLERIAAKSHKLMMLTLLNFPSPNVFPPGYFTAFPNLRLLHVKFAGGNLLIGNQSLVHASLESLSQLQVLHLECMPKTMLNVHLSAFGNLKLLRVLKLRGVLLVNDNSERNRHEMTTGGKTSSDEVGMRETVEEVEVAVAEEEEEEEEEDWDRELSQQGPRKRRCLMPSSPSATDRLPFGNAAATQDGDGVDDGGVLQKLLQSKVFLEEFSISLPEGGRLASAEADGRRVLDEALPTNIGELRRLRSIEIEGFKSLTRLPDELGHLSCLVKLRINSSSLRSLPLHISRLSSLTHLEIVSPKLESIPEEVCDLTTLRKLNLQHFGHSLPVHLPRKFGNLAELRELDLSYSGIVNLPESISRICRLEKLDLSFANQLRGVPEGITNLGKLKELRLRGCAQLRTSHFDILRFLSPMLSEGSTTLEKSPASVGDLRSLTALDLSYAEEVIQLPTDIANLTGLTRLDLKECARLESLPEEITQLSNLESLNLSGCEKLARLPPAIGNLTKLGRELNLKKSSIQELPDSVSRLTGLTSLVLSYCAQLRALPMGVSSLTALKQLDLSSCVELRTLPEGIVRLENLQELDLSGCKELGNSPPETSIAPASITPESTRTTTPESTGRSTTNSRSSILEPISGLSGLTVLNLSSLSWLCTLPSWVSYLCNLQVLRLRDCSALQTLPEEISELTKMERLELGGCARLTYLPTQIGQLARLRELELSRSGIVRLPESVTRLQLLTRLDLTDAQDLVELPTGLEDRYGLVLKGCRSLTSPPSPSPNGEHDPPQATVPRAAE</sequence>
<gene>
    <name evidence="5" type="ORF">CBR_g46409</name>
</gene>
<evidence type="ECO:0000259" key="4">
    <source>
        <dbReference type="Pfam" id="PF00931"/>
    </source>
</evidence>
<name>A0A388M0E4_CHABU</name>
<dbReference type="InterPro" id="IPR003591">
    <property type="entry name" value="Leu-rich_rpt_typical-subtyp"/>
</dbReference>
<evidence type="ECO:0000256" key="1">
    <source>
        <dbReference type="ARBA" id="ARBA00022614"/>
    </source>
</evidence>
<dbReference type="Gramene" id="GBG88038">
    <property type="protein sequence ID" value="GBG88038"/>
    <property type="gene ID" value="CBR_g46409"/>
</dbReference>
<keyword evidence="6" id="KW-1185">Reference proteome</keyword>
<keyword evidence="1" id="KW-0433">Leucine-rich repeat</keyword>
<dbReference type="InterPro" id="IPR002182">
    <property type="entry name" value="NB-ARC"/>
</dbReference>
<dbReference type="InterPro" id="IPR001611">
    <property type="entry name" value="Leu-rich_rpt"/>
</dbReference>
<dbReference type="EMBL" id="BFEA01000646">
    <property type="protein sequence ID" value="GBG88038.1"/>
    <property type="molecule type" value="Genomic_DNA"/>
</dbReference>
<dbReference type="SMART" id="SM00369">
    <property type="entry name" value="LRR_TYP"/>
    <property type="match status" value="7"/>
</dbReference>
<evidence type="ECO:0000256" key="3">
    <source>
        <dbReference type="SAM" id="MobiDB-lite"/>
    </source>
</evidence>
<dbReference type="PANTHER" id="PTHR36766">
    <property type="entry name" value="PLANT BROAD-SPECTRUM MILDEW RESISTANCE PROTEIN RPW8"/>
    <property type="match status" value="1"/>
</dbReference>
<dbReference type="PRINTS" id="PR00364">
    <property type="entry name" value="DISEASERSIST"/>
</dbReference>
<dbReference type="SUPFAM" id="SSF52047">
    <property type="entry name" value="RNI-like"/>
    <property type="match status" value="1"/>
</dbReference>
<dbReference type="InterPro" id="IPR032675">
    <property type="entry name" value="LRR_dom_sf"/>
</dbReference>
<dbReference type="Gene3D" id="3.40.50.300">
    <property type="entry name" value="P-loop containing nucleotide triphosphate hydrolases"/>
    <property type="match status" value="1"/>
</dbReference>
<accession>A0A388M0E4</accession>
<dbReference type="Pfam" id="PF00560">
    <property type="entry name" value="LRR_1"/>
    <property type="match status" value="1"/>
</dbReference>
<feature type="region of interest" description="Disordered" evidence="3">
    <location>
        <begin position="683"/>
        <end position="734"/>
    </location>
</feature>
<dbReference type="Gene3D" id="1.10.8.430">
    <property type="entry name" value="Helical domain of apoptotic protease-activating factors"/>
    <property type="match status" value="1"/>
</dbReference>
<dbReference type="InterPro" id="IPR027417">
    <property type="entry name" value="P-loop_NTPase"/>
</dbReference>
<dbReference type="GO" id="GO:0043531">
    <property type="term" value="F:ADP binding"/>
    <property type="evidence" value="ECO:0007669"/>
    <property type="project" value="InterPro"/>
</dbReference>
<dbReference type="Proteomes" id="UP000265515">
    <property type="component" value="Unassembled WGS sequence"/>
</dbReference>
<dbReference type="PANTHER" id="PTHR36766:SF30">
    <property type="entry name" value="TIR-NBS TYPE DISEASE RESISTANCE PROTEIN-RELATED"/>
    <property type="match status" value="1"/>
</dbReference>
<proteinExistence type="predicted"/>
<feature type="compositionally biased region" description="Acidic residues" evidence="3">
    <location>
        <begin position="683"/>
        <end position="696"/>
    </location>
</feature>
<dbReference type="STRING" id="69332.A0A388M0E4"/>
<feature type="compositionally biased region" description="Low complexity" evidence="3">
    <location>
        <begin position="1148"/>
        <end position="1168"/>
    </location>
</feature>
<evidence type="ECO:0000313" key="5">
    <source>
        <dbReference type="EMBL" id="GBG88038.1"/>
    </source>
</evidence>
<feature type="region of interest" description="Disordered" evidence="3">
    <location>
        <begin position="1133"/>
        <end position="1168"/>
    </location>
</feature>
<evidence type="ECO:0000313" key="6">
    <source>
        <dbReference type="Proteomes" id="UP000265515"/>
    </source>
</evidence>
<dbReference type="SUPFAM" id="SSF52058">
    <property type="entry name" value="L domain-like"/>
    <property type="match status" value="2"/>
</dbReference>
<feature type="region of interest" description="Disordered" evidence="3">
    <location>
        <begin position="1307"/>
        <end position="1332"/>
    </location>
</feature>
<keyword evidence="2" id="KW-0677">Repeat</keyword>
<dbReference type="OMA" id="QLDRCEK"/>